<name>A0A4R0NKU2_9SPHI</name>
<feature type="signal peptide" evidence="1">
    <location>
        <begin position="1"/>
        <end position="23"/>
    </location>
</feature>
<feature type="chain" id="PRO_5020200672" evidence="1">
    <location>
        <begin position="24"/>
        <end position="499"/>
    </location>
</feature>
<organism evidence="4 5">
    <name type="scientific">Pedobacter psychroterrae</name>
    <dbReference type="NCBI Taxonomy" id="2530453"/>
    <lineage>
        <taxon>Bacteria</taxon>
        <taxon>Pseudomonadati</taxon>
        <taxon>Bacteroidota</taxon>
        <taxon>Sphingobacteriia</taxon>
        <taxon>Sphingobacteriales</taxon>
        <taxon>Sphingobacteriaceae</taxon>
        <taxon>Pedobacter</taxon>
    </lineage>
</organism>
<reference evidence="4 5" key="1">
    <citation type="submission" date="2019-02" db="EMBL/GenBank/DDBJ databases">
        <title>Pedobacter sp. RP-1-14 sp. nov., isolated from Arctic soil.</title>
        <authorList>
            <person name="Dahal R.H."/>
        </authorList>
    </citation>
    <scope>NUCLEOTIDE SEQUENCE [LARGE SCALE GENOMIC DNA]</scope>
    <source>
        <strain evidence="4 5">RP-1-14</strain>
    </source>
</reference>
<dbReference type="OrthoDB" id="9760654at2"/>
<dbReference type="InterPro" id="IPR032267">
    <property type="entry name" value="DUF4832"/>
</dbReference>
<evidence type="ECO:0000313" key="4">
    <source>
        <dbReference type="EMBL" id="TCD00508.1"/>
    </source>
</evidence>
<sequence length="499" mass="55688">MRVIKKAALLTWLLGCVISTVQAQVNKVAYIRSTADFPNPERGFYLAVGQPPGTLSAVELKKLRTVYAKRGSASYQTWISLIYRGYLLTDFRKGALSGEFLEKLQGDFDAVRQAGLKMVLRFSYIDKTTKGGCPDGEICPPYGDASKDIVLQHIAQLKPLLMKNADVISVFQQGFIGIWGENHYTDYFGDPSKNGTGFIPDQGWNDRNDVLKALLDALPKDRMVQVRTPQLKQRFVFGAGAPLTTKATDGSAAYTFTDASRVALHNDCFLASKDDYGTFSDYGNKEGRAADPNDLLRKYFIAESKYLAVGGETCDDSFSPQNDCAPLGYAIKEMAAMHYSFLNVSYNNLVNNDWETQGCMAEIKRNLGYRFVLKSSSVTKRIAKGKKLQFSLELQNEGYATPYNPRPVQLVFRERTSKKVYKQTLKTNIQKWYSGKVLLNEAVALPVGIPKGSYELLLAMPDAAASLKNRPEYSLRLANERIWEESTGFNKLAQVITIL</sequence>
<dbReference type="Pfam" id="PF16116">
    <property type="entry name" value="DUF4832"/>
    <property type="match status" value="1"/>
</dbReference>
<keyword evidence="5" id="KW-1185">Reference proteome</keyword>
<proteinExistence type="predicted"/>
<accession>A0A4R0NKU2</accession>
<dbReference type="Pfam" id="PF16173">
    <property type="entry name" value="DUF4874"/>
    <property type="match status" value="1"/>
</dbReference>
<feature type="domain" description="DUF4874" evidence="3">
    <location>
        <begin position="39"/>
        <end position="230"/>
    </location>
</feature>
<comment type="caution">
    <text evidence="4">The sequence shown here is derived from an EMBL/GenBank/DDBJ whole genome shotgun (WGS) entry which is preliminary data.</text>
</comment>
<keyword evidence="1" id="KW-0732">Signal</keyword>
<dbReference type="EMBL" id="SJSL01000003">
    <property type="protein sequence ID" value="TCD00508.1"/>
    <property type="molecule type" value="Genomic_DNA"/>
</dbReference>
<protein>
    <submittedName>
        <fullName evidence="4">DUF4832 domain-containing protein</fullName>
    </submittedName>
</protein>
<evidence type="ECO:0000259" key="3">
    <source>
        <dbReference type="Pfam" id="PF16173"/>
    </source>
</evidence>
<dbReference type="InterPro" id="IPR032379">
    <property type="entry name" value="DUF4874"/>
</dbReference>
<evidence type="ECO:0000313" key="5">
    <source>
        <dbReference type="Proteomes" id="UP000293347"/>
    </source>
</evidence>
<gene>
    <name evidence="4" type="ORF">EZ437_14910</name>
</gene>
<dbReference type="AlphaFoldDB" id="A0A4R0NKU2"/>
<dbReference type="RefSeq" id="WP_131596857.1">
    <property type="nucleotide sequence ID" value="NZ_SJSL01000003.1"/>
</dbReference>
<evidence type="ECO:0000256" key="1">
    <source>
        <dbReference type="SAM" id="SignalP"/>
    </source>
</evidence>
<evidence type="ECO:0000259" key="2">
    <source>
        <dbReference type="Pfam" id="PF16116"/>
    </source>
</evidence>
<feature type="domain" description="DUF4832" evidence="2">
    <location>
        <begin position="261"/>
        <end position="479"/>
    </location>
</feature>
<dbReference type="Proteomes" id="UP000293347">
    <property type="component" value="Unassembled WGS sequence"/>
</dbReference>